<name>A0A9P3G5W7_9APHY</name>
<reference evidence="2 3" key="1">
    <citation type="submission" date="2021-08" db="EMBL/GenBank/DDBJ databases">
        <title>Draft Genome Sequence of Phanerochaete sordida strain YK-624.</title>
        <authorList>
            <person name="Mori T."/>
            <person name="Dohra H."/>
            <person name="Suzuki T."/>
            <person name="Kawagishi H."/>
            <person name="Hirai H."/>
        </authorList>
    </citation>
    <scope>NUCLEOTIDE SEQUENCE [LARGE SCALE GENOMIC DNA]</scope>
    <source>
        <strain evidence="2 3">YK-624</strain>
    </source>
</reference>
<evidence type="ECO:0000259" key="1">
    <source>
        <dbReference type="Pfam" id="PF00011"/>
    </source>
</evidence>
<feature type="domain" description="SHSP" evidence="1">
    <location>
        <begin position="135"/>
        <end position="201"/>
    </location>
</feature>
<dbReference type="Gene3D" id="2.60.40.790">
    <property type="match status" value="1"/>
</dbReference>
<evidence type="ECO:0000313" key="3">
    <source>
        <dbReference type="Proteomes" id="UP000703269"/>
    </source>
</evidence>
<gene>
    <name evidence="2" type="ORF">PsYK624_047500</name>
</gene>
<dbReference type="Proteomes" id="UP000703269">
    <property type="component" value="Unassembled WGS sequence"/>
</dbReference>
<dbReference type="InterPro" id="IPR002068">
    <property type="entry name" value="A-crystallin/Hsp20_dom"/>
</dbReference>
<dbReference type="AlphaFoldDB" id="A0A9P3G5W7"/>
<dbReference type="Pfam" id="PF00011">
    <property type="entry name" value="HSP20"/>
    <property type="match status" value="1"/>
</dbReference>
<protein>
    <submittedName>
        <fullName evidence="2">Hsp20/alpha crystallin family protein</fullName>
    </submittedName>
</protein>
<proteinExistence type="predicted"/>
<comment type="caution">
    <text evidence="2">The sequence shown here is derived from an EMBL/GenBank/DDBJ whole genome shotgun (WGS) entry which is preliminary data.</text>
</comment>
<dbReference type="SUPFAM" id="SSF49764">
    <property type="entry name" value="HSP20-like chaperones"/>
    <property type="match status" value="1"/>
</dbReference>
<dbReference type="CDD" id="cd06464">
    <property type="entry name" value="ACD_sHsps-like"/>
    <property type="match status" value="1"/>
</dbReference>
<organism evidence="2 3">
    <name type="scientific">Phanerochaete sordida</name>
    <dbReference type="NCBI Taxonomy" id="48140"/>
    <lineage>
        <taxon>Eukaryota</taxon>
        <taxon>Fungi</taxon>
        <taxon>Dikarya</taxon>
        <taxon>Basidiomycota</taxon>
        <taxon>Agaricomycotina</taxon>
        <taxon>Agaricomycetes</taxon>
        <taxon>Polyporales</taxon>
        <taxon>Phanerochaetaceae</taxon>
        <taxon>Phanerochaete</taxon>
    </lineage>
</organism>
<dbReference type="EMBL" id="BPQB01000010">
    <property type="protein sequence ID" value="GJE88667.1"/>
    <property type="molecule type" value="Genomic_DNA"/>
</dbReference>
<accession>A0A9P3G5W7</accession>
<dbReference type="InterPro" id="IPR008978">
    <property type="entry name" value="HSP20-like_chaperone"/>
</dbReference>
<dbReference type="OrthoDB" id="1431247at2759"/>
<evidence type="ECO:0000313" key="2">
    <source>
        <dbReference type="EMBL" id="GJE88667.1"/>
    </source>
</evidence>
<keyword evidence="3" id="KW-1185">Reference proteome</keyword>
<sequence>MHHSTPRASKAVRDSWVAYDKLIERAFAPRESLADSTPTPSPTLQGRDFDMDLADIPEIPPEATDEKETEALGAVWEQVRERKAKALATMPGKVESLEAVLPIERAPTIFRPPPRLRRKNSADFGLSPDGKLIVATFDMSDIGKQDMHVSFKGNKIIVAWRRVKITEKLEDDALVRERKEKHYSQIIPLPEGTSFSEVRAVRTGPSLIVSYPNLRCVRVSEPTDTSSTIFSTGETEFGTCVSPTGTLFESMENLWNKRS</sequence>